<dbReference type="Proteomes" id="UP000541558">
    <property type="component" value="Unassembled WGS sequence"/>
</dbReference>
<feature type="region of interest" description="Disordered" evidence="1">
    <location>
        <begin position="411"/>
        <end position="471"/>
    </location>
</feature>
<sequence>MFTELEDLKRLHNVTCSSKETPLNDLVGTLQSNPTRYVLKRSTLQQSHWLIWDTLTKEYAVFTHAFAVRQALHPGTGNFVPTGQTPPEGLLESQMYVHTHSPTPRTVYRVNSYLIPSSYSKAEPGPYAQLSLTLDARLDESLHGKLSVIETWAKADTGFVTTGRARNPWMSPVSISNNGRYVVTSSLFIGKTAFNSKEDGIVTKYKVHPWVAKASASEPMWIPNPNLVRILHLNDDRTLVELTESTNPLLHLGDIVKMTFKFIFTSYGQYWNMSCCPIQIIRLGQLDKSVYGFIHNPEDHGRLELPKAGEKLVEFFNAPPCMPSGINGFNIASAVDHLKVLPAIINLSAKALVSLSGVDDTPKEYTASLGSLTPLSGSLSISDWEDSTKGEEDSDLLTPNTDSIVNGILIASGDDDADSSPNAEDGGKPMHSGETDPPAISKQVTAVRGKKRSSSGLTSMKTRTVKPRTAL</sequence>
<comment type="caution">
    <text evidence="2">The sequence shown here is derived from an EMBL/GenBank/DDBJ whole genome shotgun (WGS) entry which is preliminary data.</text>
</comment>
<organism evidence="2 3">
    <name type="scientific">Ephemerocybe angulata</name>
    <dbReference type="NCBI Taxonomy" id="980116"/>
    <lineage>
        <taxon>Eukaryota</taxon>
        <taxon>Fungi</taxon>
        <taxon>Dikarya</taxon>
        <taxon>Basidiomycota</taxon>
        <taxon>Agaricomycotina</taxon>
        <taxon>Agaricomycetes</taxon>
        <taxon>Agaricomycetidae</taxon>
        <taxon>Agaricales</taxon>
        <taxon>Agaricineae</taxon>
        <taxon>Psathyrellaceae</taxon>
        <taxon>Ephemerocybe</taxon>
    </lineage>
</organism>
<name>A0A8H5BLY4_9AGAR</name>
<feature type="compositionally biased region" description="Basic and acidic residues" evidence="1">
    <location>
        <begin position="425"/>
        <end position="434"/>
    </location>
</feature>
<evidence type="ECO:0000313" key="3">
    <source>
        <dbReference type="Proteomes" id="UP000541558"/>
    </source>
</evidence>
<keyword evidence="3" id="KW-1185">Reference proteome</keyword>
<gene>
    <name evidence="2" type="ORF">D9611_000603</name>
</gene>
<accession>A0A8H5BLY4</accession>
<dbReference type="EMBL" id="JAACJK010000163">
    <property type="protein sequence ID" value="KAF5325802.1"/>
    <property type="molecule type" value="Genomic_DNA"/>
</dbReference>
<reference evidence="2 3" key="1">
    <citation type="journal article" date="2020" name="ISME J.">
        <title>Uncovering the hidden diversity of litter-decomposition mechanisms in mushroom-forming fungi.</title>
        <authorList>
            <person name="Floudas D."/>
            <person name="Bentzer J."/>
            <person name="Ahren D."/>
            <person name="Johansson T."/>
            <person name="Persson P."/>
            <person name="Tunlid A."/>
        </authorList>
    </citation>
    <scope>NUCLEOTIDE SEQUENCE [LARGE SCALE GENOMIC DNA]</scope>
    <source>
        <strain evidence="2 3">CBS 175.51</strain>
    </source>
</reference>
<dbReference type="OrthoDB" id="3034725at2759"/>
<dbReference type="AlphaFoldDB" id="A0A8H5BLY4"/>
<proteinExistence type="predicted"/>
<protein>
    <submittedName>
        <fullName evidence="2">Uncharacterized protein</fullName>
    </submittedName>
</protein>
<evidence type="ECO:0000256" key="1">
    <source>
        <dbReference type="SAM" id="MobiDB-lite"/>
    </source>
</evidence>
<evidence type="ECO:0000313" key="2">
    <source>
        <dbReference type="EMBL" id="KAF5325802.1"/>
    </source>
</evidence>